<evidence type="ECO:0000256" key="6">
    <source>
        <dbReference type="PIRSR" id="PIRSR000699-2"/>
    </source>
</evidence>
<keyword evidence="2" id="KW-0762">Sugar transport</keyword>
<dbReference type="GO" id="GO:0046872">
    <property type="term" value="F:metal ion binding"/>
    <property type="evidence" value="ECO:0007669"/>
    <property type="project" value="UniProtKB-KW"/>
</dbReference>
<feature type="active site" description="Tele-phosphohistidine intermediate" evidence="5">
    <location>
        <position position="80"/>
    </location>
</feature>
<name>A0A1H7PSH4_9LACT</name>
<comment type="cofactor">
    <cofactor evidence="6">
        <name>Mg(2+)</name>
        <dbReference type="ChEBI" id="CHEBI:18420"/>
    </cofactor>
    <text evidence="6">Binds 1 Mg(2+) ion per trimer.</text>
</comment>
<dbReference type="STRING" id="426702.SAMN04488099_1244"/>
<dbReference type="PANTHER" id="PTHR34382:SF7">
    <property type="entry name" value="PTS SYSTEM N,N'-DIACETYLCHITOBIOSE-SPECIFIC EIIA COMPONENT"/>
    <property type="match status" value="1"/>
</dbReference>
<sequence length="108" mass="11869">MENANNQLMEIIMSLIMHGGDAKSNAMEAIHAAKTGNFTISENKLKDANNALIKAHKSQTSLLTQEASGDSVELSLLMIHGQDHLMNAITFKDIAEEIVDLYKFTSHN</sequence>
<evidence type="ECO:0000256" key="1">
    <source>
        <dbReference type="ARBA" id="ARBA00022448"/>
    </source>
</evidence>
<feature type="modified residue" description="Phosphohistidine; by HPr" evidence="7">
    <location>
        <position position="80"/>
    </location>
</feature>
<keyword evidence="4" id="KW-0598">Phosphotransferase system</keyword>
<dbReference type="PIRSF" id="PIRSF000699">
    <property type="entry name" value="PTS_IILac_III"/>
    <property type="match status" value="1"/>
</dbReference>
<dbReference type="InterPro" id="IPR036542">
    <property type="entry name" value="PTS_IIA_lac/cel_sf"/>
</dbReference>
<dbReference type="Proteomes" id="UP000199081">
    <property type="component" value="Unassembled WGS sequence"/>
</dbReference>
<evidence type="ECO:0000256" key="7">
    <source>
        <dbReference type="PROSITE-ProRule" id="PRU00418"/>
    </source>
</evidence>
<evidence type="ECO:0000256" key="3">
    <source>
        <dbReference type="ARBA" id="ARBA00022679"/>
    </source>
</evidence>
<protein>
    <submittedName>
        <fullName evidence="8">PTS system, cellobiose-specific IIA component</fullName>
    </submittedName>
</protein>
<gene>
    <name evidence="8" type="ORF">SAMN04488099_1244</name>
</gene>
<evidence type="ECO:0000313" key="8">
    <source>
        <dbReference type="EMBL" id="SEL38418.1"/>
    </source>
</evidence>
<accession>A0A1H7PSH4</accession>
<feature type="binding site" evidence="6">
    <location>
        <position position="83"/>
    </location>
    <ligand>
        <name>Mg(2+)</name>
        <dbReference type="ChEBI" id="CHEBI:18420"/>
        <note>ligand shared between all trimeric partners</note>
    </ligand>
</feature>
<evidence type="ECO:0000256" key="4">
    <source>
        <dbReference type="ARBA" id="ARBA00022683"/>
    </source>
</evidence>
<dbReference type="GO" id="GO:0009401">
    <property type="term" value="P:phosphoenolpyruvate-dependent sugar phosphotransferase system"/>
    <property type="evidence" value="ECO:0007669"/>
    <property type="project" value="UniProtKB-KW"/>
</dbReference>
<keyword evidence="9" id="KW-1185">Reference proteome</keyword>
<evidence type="ECO:0000313" key="9">
    <source>
        <dbReference type="Proteomes" id="UP000199081"/>
    </source>
</evidence>
<evidence type="ECO:0000256" key="5">
    <source>
        <dbReference type="PIRSR" id="PIRSR000699-1"/>
    </source>
</evidence>
<dbReference type="PANTHER" id="PTHR34382">
    <property type="entry name" value="PTS SYSTEM N,N'-DIACETYLCHITOBIOSE-SPECIFIC EIIA COMPONENT"/>
    <property type="match status" value="1"/>
</dbReference>
<keyword evidence="6" id="KW-0479">Metal-binding</keyword>
<proteinExistence type="predicted"/>
<dbReference type="InterPro" id="IPR003188">
    <property type="entry name" value="PTS_IIA_lac/cel"/>
</dbReference>
<dbReference type="GO" id="GO:0016740">
    <property type="term" value="F:transferase activity"/>
    <property type="evidence" value="ECO:0007669"/>
    <property type="project" value="UniProtKB-KW"/>
</dbReference>
<dbReference type="PROSITE" id="PS51095">
    <property type="entry name" value="PTS_EIIA_TYPE_3"/>
    <property type="match status" value="1"/>
</dbReference>
<dbReference type="Pfam" id="PF02255">
    <property type="entry name" value="PTS_IIA"/>
    <property type="match status" value="1"/>
</dbReference>
<reference evidence="9" key="1">
    <citation type="submission" date="2016-10" db="EMBL/GenBank/DDBJ databases">
        <authorList>
            <person name="Varghese N."/>
            <person name="Submissions S."/>
        </authorList>
    </citation>
    <scope>NUCLEOTIDE SEQUENCE [LARGE SCALE GENOMIC DNA]</scope>
    <source>
        <strain evidence="9">DSM 19183</strain>
    </source>
</reference>
<dbReference type="CDD" id="cd00215">
    <property type="entry name" value="PTS_IIA_lac"/>
    <property type="match status" value="1"/>
</dbReference>
<evidence type="ECO:0000256" key="2">
    <source>
        <dbReference type="ARBA" id="ARBA00022597"/>
    </source>
</evidence>
<keyword evidence="6" id="KW-0460">Magnesium</keyword>
<keyword evidence="1" id="KW-0813">Transport</keyword>
<dbReference type="SUPFAM" id="SSF46973">
    <property type="entry name" value="Enzyme IIa from lactose specific PTS, IIa-lac"/>
    <property type="match status" value="1"/>
</dbReference>
<keyword evidence="3" id="KW-0808">Transferase</keyword>
<dbReference type="EMBL" id="FNZU01000024">
    <property type="protein sequence ID" value="SEL38418.1"/>
    <property type="molecule type" value="Genomic_DNA"/>
</dbReference>
<dbReference type="Gene3D" id="1.20.58.80">
    <property type="entry name" value="Phosphotransferase system, lactose/cellobiose-type IIA subunit"/>
    <property type="match status" value="1"/>
</dbReference>
<organism evidence="8 9">
    <name type="scientific">Alkalibacterium pelagium</name>
    <dbReference type="NCBI Taxonomy" id="426702"/>
    <lineage>
        <taxon>Bacteria</taxon>
        <taxon>Bacillati</taxon>
        <taxon>Bacillota</taxon>
        <taxon>Bacilli</taxon>
        <taxon>Lactobacillales</taxon>
        <taxon>Carnobacteriaceae</taxon>
        <taxon>Alkalibacterium</taxon>
    </lineage>
</organism>
<dbReference type="AlphaFoldDB" id="A0A1H7PSH4"/>